<name>A0A6J6BGK5_9ZZZZ</name>
<dbReference type="InterPro" id="IPR057727">
    <property type="entry name" value="WCX_dom"/>
</dbReference>
<dbReference type="EMBL" id="CAEZST010000001">
    <property type="protein sequence ID" value="CAB4538116.1"/>
    <property type="molecule type" value="Genomic_DNA"/>
</dbReference>
<dbReference type="AlphaFoldDB" id="A0A6J6BGK5"/>
<dbReference type="PROSITE" id="PS52050">
    <property type="entry name" value="WYL"/>
    <property type="match status" value="1"/>
</dbReference>
<proteinExistence type="predicted"/>
<reference evidence="3" key="1">
    <citation type="submission" date="2020-05" db="EMBL/GenBank/DDBJ databases">
        <authorList>
            <person name="Chiriac C."/>
            <person name="Salcher M."/>
            <person name="Ghai R."/>
            <person name="Kavagutti S V."/>
        </authorList>
    </citation>
    <scope>NUCLEOTIDE SEQUENCE</scope>
</reference>
<feature type="domain" description="WCX" evidence="2">
    <location>
        <begin position="242"/>
        <end position="310"/>
    </location>
</feature>
<dbReference type="InterPro" id="IPR028349">
    <property type="entry name" value="PafC-like"/>
</dbReference>
<evidence type="ECO:0000259" key="1">
    <source>
        <dbReference type="Pfam" id="PF13280"/>
    </source>
</evidence>
<accession>A0A6J6BGK5</accession>
<organism evidence="3">
    <name type="scientific">freshwater metagenome</name>
    <dbReference type="NCBI Taxonomy" id="449393"/>
    <lineage>
        <taxon>unclassified sequences</taxon>
        <taxon>metagenomes</taxon>
        <taxon>ecological metagenomes</taxon>
    </lineage>
</organism>
<feature type="domain" description="WYL" evidence="1">
    <location>
        <begin position="144"/>
        <end position="211"/>
    </location>
</feature>
<dbReference type="InterPro" id="IPR026881">
    <property type="entry name" value="WYL_dom"/>
</dbReference>
<dbReference type="PANTHER" id="PTHR34580:SF3">
    <property type="entry name" value="PROTEIN PAFB"/>
    <property type="match status" value="1"/>
</dbReference>
<sequence>MPKQEIDASELYDLSLSIVGLVLSEGDQRVEELAQRFSVSEKVILKAVRAITDSEDLTKCVTHFHLNFDEFEDGWISFAKGSTNLEGPPVLSKRQLSSIAIGLDYLASIPQFASNPALAELRKMLKNSGPVPITTVAASRLSDLLEQLQSAISSEKTIICDYRNQKGEQSQRKIDPLLIELRGKKHYLRGWCHINQEVRSFRLDRMQAIQITDEPIAKQSQVAAIPDEVFGSNLDEKIVVLSAQPEATEIFWNFPGASEPVLEKGRWVGKIRVGSLAGLPRHIIRYGGMVEVLEPKEARTMVAALARQILADTDPKDED</sequence>
<gene>
    <name evidence="3" type="ORF">UFOPK1503_00052</name>
    <name evidence="4" type="ORF">UFOPK1693_00288</name>
</gene>
<dbReference type="PIRSF" id="PIRSF016838">
    <property type="entry name" value="PafC"/>
    <property type="match status" value="1"/>
</dbReference>
<protein>
    <submittedName>
        <fullName evidence="3">Unannotated protein</fullName>
    </submittedName>
</protein>
<evidence type="ECO:0000313" key="3">
    <source>
        <dbReference type="EMBL" id="CAB4538116.1"/>
    </source>
</evidence>
<dbReference type="EMBL" id="CAEZTO010000002">
    <property type="protein sequence ID" value="CAB4564976.1"/>
    <property type="molecule type" value="Genomic_DNA"/>
</dbReference>
<dbReference type="PANTHER" id="PTHR34580">
    <property type="match status" value="1"/>
</dbReference>
<evidence type="ECO:0000313" key="4">
    <source>
        <dbReference type="EMBL" id="CAB4564976.1"/>
    </source>
</evidence>
<dbReference type="InterPro" id="IPR051534">
    <property type="entry name" value="CBASS_pafABC_assoc_protein"/>
</dbReference>
<evidence type="ECO:0000259" key="2">
    <source>
        <dbReference type="Pfam" id="PF25583"/>
    </source>
</evidence>
<dbReference type="Pfam" id="PF25583">
    <property type="entry name" value="WCX"/>
    <property type="match status" value="1"/>
</dbReference>
<dbReference type="Pfam" id="PF13280">
    <property type="entry name" value="WYL"/>
    <property type="match status" value="1"/>
</dbReference>